<evidence type="ECO:0000313" key="2">
    <source>
        <dbReference type="EMBL" id="MDC7715879.1"/>
    </source>
</evidence>
<protein>
    <submittedName>
        <fullName evidence="2">GNAT family N-acetyltransferase</fullName>
    </submittedName>
</protein>
<keyword evidence="3" id="KW-1185">Reference proteome</keyword>
<dbReference type="InterPro" id="IPR000182">
    <property type="entry name" value="GNAT_dom"/>
</dbReference>
<evidence type="ECO:0000259" key="1">
    <source>
        <dbReference type="PROSITE" id="PS51186"/>
    </source>
</evidence>
<dbReference type="Proteomes" id="UP001219956">
    <property type="component" value="Unassembled WGS sequence"/>
</dbReference>
<dbReference type="PROSITE" id="PS51186">
    <property type="entry name" value="GNAT"/>
    <property type="match status" value="2"/>
</dbReference>
<sequence length="291" mass="32088">MTILPYAPHQHAALAQLYLDTRRSCFPWLDGQAMQLGDFARDTADESLLVAQDAHGQVLGFAGVYEKENFLHHLYVAPAAQGQGIGQALLQAAALRFTATPSLKCFAANPRALAFYRQQGWQPAGEGVDAAGHRWLRLQGPQPGLVFSTDCARLDRELVYHYLSRESYWAAGLPRDIFEASLQGSLVIGGYNADGQQLAFARVITDYATFGYLADVFVVDSARGQGIAKALMRYIQLHPRLQNLRRFMLATADAHGLYAQFGFGALGKPERIMEKVEPAIYQRLAAERGQA</sequence>
<accession>A0ABT5IW86</accession>
<dbReference type="InterPro" id="IPR016181">
    <property type="entry name" value="Acyl_CoA_acyltransferase"/>
</dbReference>
<dbReference type="CDD" id="cd04301">
    <property type="entry name" value="NAT_SF"/>
    <property type="match status" value="2"/>
</dbReference>
<evidence type="ECO:0000313" key="3">
    <source>
        <dbReference type="Proteomes" id="UP001219956"/>
    </source>
</evidence>
<dbReference type="Pfam" id="PF13508">
    <property type="entry name" value="Acetyltransf_7"/>
    <property type="match status" value="2"/>
</dbReference>
<proteinExistence type="predicted"/>
<dbReference type="RefSeq" id="WP_272750358.1">
    <property type="nucleotide sequence ID" value="NZ_JAQQLF010000001.1"/>
</dbReference>
<name>A0ABT5IW86_9NEIS</name>
<dbReference type="EMBL" id="JAQQLF010000001">
    <property type="protein sequence ID" value="MDC7715879.1"/>
    <property type="molecule type" value="Genomic_DNA"/>
</dbReference>
<feature type="domain" description="N-acetyltransferase" evidence="1">
    <location>
        <begin position="1"/>
        <end position="141"/>
    </location>
</feature>
<gene>
    <name evidence="2" type="ORF">PQU95_01405</name>
</gene>
<dbReference type="SUPFAM" id="SSF55729">
    <property type="entry name" value="Acyl-CoA N-acyltransferases (Nat)"/>
    <property type="match status" value="2"/>
</dbReference>
<dbReference type="PANTHER" id="PTHR43233:SF1">
    <property type="entry name" value="FAMILY N-ACETYLTRANSFERASE, PUTATIVE (AFU_ORTHOLOGUE AFUA_6G03350)-RELATED"/>
    <property type="match status" value="1"/>
</dbReference>
<dbReference type="InterPro" id="IPR053144">
    <property type="entry name" value="Acetyltransferase_Butenolide"/>
</dbReference>
<feature type="domain" description="N-acetyltransferase" evidence="1">
    <location>
        <begin position="146"/>
        <end position="287"/>
    </location>
</feature>
<reference evidence="2 3" key="1">
    <citation type="submission" date="2023-01" db="EMBL/GenBank/DDBJ databases">
        <title>Novel species of the genus Vogesella isolated from rivers.</title>
        <authorList>
            <person name="Lu H."/>
        </authorList>
    </citation>
    <scope>NUCLEOTIDE SEQUENCE [LARGE SCALE GENOMIC DNA]</scope>
    <source>
        <strain evidence="2 3">DC21W</strain>
    </source>
</reference>
<comment type="caution">
    <text evidence="2">The sequence shown here is derived from an EMBL/GenBank/DDBJ whole genome shotgun (WGS) entry which is preliminary data.</text>
</comment>
<dbReference type="Gene3D" id="3.40.630.30">
    <property type="match status" value="2"/>
</dbReference>
<dbReference type="PANTHER" id="PTHR43233">
    <property type="entry name" value="FAMILY N-ACETYLTRANSFERASE, PUTATIVE (AFU_ORTHOLOGUE AFUA_6G03350)-RELATED"/>
    <property type="match status" value="1"/>
</dbReference>
<organism evidence="2 3">
    <name type="scientific">Vogesella aquatica</name>
    <dbReference type="NCBI Taxonomy" id="2984206"/>
    <lineage>
        <taxon>Bacteria</taxon>
        <taxon>Pseudomonadati</taxon>
        <taxon>Pseudomonadota</taxon>
        <taxon>Betaproteobacteria</taxon>
        <taxon>Neisseriales</taxon>
        <taxon>Chromobacteriaceae</taxon>
        <taxon>Vogesella</taxon>
    </lineage>
</organism>